<dbReference type="EMBL" id="JAPNNL010000045">
    <property type="protein sequence ID" value="MDA0634576.1"/>
    <property type="molecule type" value="Genomic_DNA"/>
</dbReference>
<evidence type="ECO:0000313" key="6">
    <source>
        <dbReference type="EMBL" id="MDA0634576.1"/>
    </source>
</evidence>
<dbReference type="Pfam" id="PF01638">
    <property type="entry name" value="HxlR"/>
    <property type="match status" value="1"/>
</dbReference>
<feature type="compositionally biased region" description="Low complexity" evidence="4">
    <location>
        <begin position="132"/>
        <end position="149"/>
    </location>
</feature>
<dbReference type="PANTHER" id="PTHR33204">
    <property type="entry name" value="TRANSCRIPTIONAL REGULATOR, MARR FAMILY"/>
    <property type="match status" value="1"/>
</dbReference>
<keyword evidence="3" id="KW-0804">Transcription</keyword>
<reference evidence="6" key="1">
    <citation type="submission" date="2022-11" db="EMBL/GenBank/DDBJ databases">
        <title>Nonomuraea corallina sp. nov., a new species of the genus Nonomuraea isolated from sea side sediment in Thai sea.</title>
        <authorList>
            <person name="Ngamcharungchit C."/>
            <person name="Matsumoto A."/>
            <person name="Suriyachadkun C."/>
            <person name="Panbangred W."/>
            <person name="Inahashi Y."/>
            <person name="Intra B."/>
        </authorList>
    </citation>
    <scope>NUCLEOTIDE SEQUENCE</scope>
    <source>
        <strain evidence="6">MCN248</strain>
    </source>
</reference>
<evidence type="ECO:0000256" key="3">
    <source>
        <dbReference type="ARBA" id="ARBA00023163"/>
    </source>
</evidence>
<keyword evidence="7" id="KW-1185">Reference proteome</keyword>
<feature type="domain" description="HTH hxlR-type" evidence="5">
    <location>
        <begin position="18"/>
        <end position="117"/>
    </location>
</feature>
<evidence type="ECO:0000313" key="7">
    <source>
        <dbReference type="Proteomes" id="UP001144036"/>
    </source>
</evidence>
<keyword evidence="1" id="KW-0805">Transcription regulation</keyword>
<dbReference type="InterPro" id="IPR036390">
    <property type="entry name" value="WH_DNA-bd_sf"/>
</dbReference>
<feature type="region of interest" description="Disordered" evidence="4">
    <location>
        <begin position="119"/>
        <end position="149"/>
    </location>
</feature>
<dbReference type="PANTHER" id="PTHR33204:SF18">
    <property type="entry name" value="TRANSCRIPTIONAL REGULATORY PROTEIN"/>
    <property type="match status" value="1"/>
</dbReference>
<accession>A0ABT4SBJ7</accession>
<name>A0ABT4SBJ7_9ACTN</name>
<organism evidence="6 7">
    <name type="scientific">Nonomuraea corallina</name>
    <dbReference type="NCBI Taxonomy" id="2989783"/>
    <lineage>
        <taxon>Bacteria</taxon>
        <taxon>Bacillati</taxon>
        <taxon>Actinomycetota</taxon>
        <taxon>Actinomycetes</taxon>
        <taxon>Streptosporangiales</taxon>
        <taxon>Streptosporangiaceae</taxon>
        <taxon>Nonomuraea</taxon>
    </lineage>
</organism>
<sequence length="168" mass="18200">MAGGEESTMDCEEFVADCRIRAATDLFAHTWDPVVLMALTSGPRRRRELREAIGGVSDKVLTQALHRLLASGLIDRRAHAEAPPRVEYGLTGLGQSLVDGPLRALGRWVQDHGDELADAQERSVRDKRGAEAQRGGQARRAASAMAWSSSRPTPLAACTAMPKTRVVT</sequence>
<dbReference type="Proteomes" id="UP001144036">
    <property type="component" value="Unassembled WGS sequence"/>
</dbReference>
<dbReference type="InterPro" id="IPR002577">
    <property type="entry name" value="HTH_HxlR"/>
</dbReference>
<gene>
    <name evidence="6" type="ORF">OUY22_14215</name>
</gene>
<protein>
    <submittedName>
        <fullName evidence="6">Helix-turn-helix domain-containing protein</fullName>
    </submittedName>
</protein>
<evidence type="ECO:0000256" key="1">
    <source>
        <dbReference type="ARBA" id="ARBA00023015"/>
    </source>
</evidence>
<dbReference type="InterPro" id="IPR036388">
    <property type="entry name" value="WH-like_DNA-bd_sf"/>
</dbReference>
<keyword evidence="2" id="KW-0238">DNA-binding</keyword>
<evidence type="ECO:0000256" key="2">
    <source>
        <dbReference type="ARBA" id="ARBA00023125"/>
    </source>
</evidence>
<dbReference type="SUPFAM" id="SSF46785">
    <property type="entry name" value="Winged helix' DNA-binding domain"/>
    <property type="match status" value="1"/>
</dbReference>
<evidence type="ECO:0000259" key="5">
    <source>
        <dbReference type="PROSITE" id="PS51118"/>
    </source>
</evidence>
<dbReference type="PROSITE" id="PS51118">
    <property type="entry name" value="HTH_HXLR"/>
    <property type="match status" value="1"/>
</dbReference>
<feature type="compositionally biased region" description="Basic and acidic residues" evidence="4">
    <location>
        <begin position="119"/>
        <end position="131"/>
    </location>
</feature>
<evidence type="ECO:0000256" key="4">
    <source>
        <dbReference type="SAM" id="MobiDB-lite"/>
    </source>
</evidence>
<dbReference type="RefSeq" id="WP_270155391.1">
    <property type="nucleotide sequence ID" value="NZ_JAPNNL010000045.1"/>
</dbReference>
<comment type="caution">
    <text evidence="6">The sequence shown here is derived from an EMBL/GenBank/DDBJ whole genome shotgun (WGS) entry which is preliminary data.</text>
</comment>
<proteinExistence type="predicted"/>
<dbReference type="Gene3D" id="1.10.10.10">
    <property type="entry name" value="Winged helix-like DNA-binding domain superfamily/Winged helix DNA-binding domain"/>
    <property type="match status" value="1"/>
</dbReference>